<dbReference type="RefSeq" id="WP_203960119.1">
    <property type="nucleotide sequence ID" value="NZ_AP023355.1"/>
</dbReference>
<accession>A0A7R7HUP3</accession>
<organism evidence="3 4">
    <name type="scientific">Actinocatenispora thailandica</name>
    <dbReference type="NCBI Taxonomy" id="227318"/>
    <lineage>
        <taxon>Bacteria</taxon>
        <taxon>Bacillati</taxon>
        <taxon>Actinomycetota</taxon>
        <taxon>Actinomycetes</taxon>
        <taxon>Micromonosporales</taxon>
        <taxon>Micromonosporaceae</taxon>
        <taxon>Actinocatenispora</taxon>
    </lineage>
</organism>
<reference evidence="3 4" key="1">
    <citation type="submission" date="2020-08" db="EMBL/GenBank/DDBJ databases">
        <title>Whole genome shotgun sequence of Actinocatenispora thailandica NBRC 105041.</title>
        <authorList>
            <person name="Komaki H."/>
            <person name="Tamura T."/>
        </authorList>
    </citation>
    <scope>NUCLEOTIDE SEQUENCE [LARGE SCALE GENOMIC DNA]</scope>
    <source>
        <strain evidence="3 4">NBRC 105041</strain>
    </source>
</reference>
<feature type="chain" id="PRO_5038369910" description="FlgD Ig-like domain-containing protein" evidence="2">
    <location>
        <begin position="29"/>
        <end position="1043"/>
    </location>
</feature>
<dbReference type="Gene3D" id="2.130.10.130">
    <property type="entry name" value="Integrin alpha, N-terminal"/>
    <property type="match status" value="1"/>
</dbReference>
<keyword evidence="4" id="KW-1185">Reference proteome</keyword>
<dbReference type="AlphaFoldDB" id="A0A7R7HUP3"/>
<dbReference type="Gene3D" id="2.60.40.4070">
    <property type="match status" value="1"/>
</dbReference>
<evidence type="ECO:0000313" key="4">
    <source>
        <dbReference type="Proteomes" id="UP000611640"/>
    </source>
</evidence>
<dbReference type="EMBL" id="AP023355">
    <property type="protein sequence ID" value="BCJ33187.1"/>
    <property type="molecule type" value="Genomic_DNA"/>
</dbReference>
<evidence type="ECO:0000313" key="3">
    <source>
        <dbReference type="EMBL" id="BCJ33187.1"/>
    </source>
</evidence>
<keyword evidence="1 2" id="KW-0732">Signal</keyword>
<name>A0A7R7HUP3_9ACTN</name>
<dbReference type="KEGG" id="atl:Athai_06900"/>
<dbReference type="InterPro" id="IPR028994">
    <property type="entry name" value="Integrin_alpha_N"/>
</dbReference>
<evidence type="ECO:0008006" key="5">
    <source>
        <dbReference type="Google" id="ProtNLM"/>
    </source>
</evidence>
<evidence type="ECO:0000256" key="2">
    <source>
        <dbReference type="SAM" id="SignalP"/>
    </source>
</evidence>
<dbReference type="InterPro" id="IPR013517">
    <property type="entry name" value="FG-GAP"/>
</dbReference>
<proteinExistence type="predicted"/>
<dbReference type="Pfam" id="PF13517">
    <property type="entry name" value="FG-GAP_3"/>
    <property type="match status" value="2"/>
</dbReference>
<feature type="signal peptide" evidence="2">
    <location>
        <begin position="1"/>
        <end position="28"/>
    </location>
</feature>
<evidence type="ECO:0000256" key="1">
    <source>
        <dbReference type="ARBA" id="ARBA00022729"/>
    </source>
</evidence>
<dbReference type="SUPFAM" id="SSF69318">
    <property type="entry name" value="Integrin alpha N-terminal domain"/>
    <property type="match status" value="2"/>
</dbReference>
<dbReference type="Proteomes" id="UP000611640">
    <property type="component" value="Chromosome"/>
</dbReference>
<protein>
    <recommendedName>
        <fullName evidence="5">FlgD Ig-like domain-containing protein</fullName>
    </recommendedName>
</protein>
<gene>
    <name evidence="3" type="ORF">Athai_06900</name>
</gene>
<sequence>MLTRSRKVFGAFLATGATAVLTATLVSATPTTASAAAPTEIATIPADRLTVSAQDTVVFAGATGFAHRRQGVAGVQWTGYATGATRAAPALDGVPAAELHPGGGDHVAVYGTDPGGTLQVGTPGDATLTSHQVPAGFTVKGVGADGTRAIIYAQGATAPPVTEILDLTDGSTQPVEGVPAGGYVTASTGTPIQVDGEHDALVPYVAARGGAVEYLLLDLSTDTATPIDGLQAQSTFRVTPTEIAWRTAVAGSPAIAVLTPQQIRAGDPTPTVYPIVVDSSYDWALAGDHVVAAAHIGPDGKTTGSVVDIPFDGSGPGTLLDSYASTPVQAADGSVLVTGGPDAGHAAVHRFTPGADGALSDATVLTLPPVPQANAGLAMAHGNLRHVESNPTVSGGTDLHLYNHGIAPDTDPTAAPYGRVDGGTLVPAAVRCSSGRQCVRTLDGNAYGLTYLSTDTAGHTTIRENVDPYHASTSTDLAVTGVRLVDVSGGWVLVESTATGEQYAVRSGYSDPVTVGSVTGAALWNATLWRSTGAGTITQYRLASTGVTKLGSVQTGDSCRPDEVQAAQHWLYWSCAGAAAGVYDLTTGASFTVPDGPALLGDGYLVLRTADSLQLVDVHTDAAAPPVKLAALASTTYPDDRGIDWTVDRYSGDIAYVTSDDSVHVLASGVPASPLQATSESSGSGIYPHQGGTSDWNASVSMNHPIAGWRFTITRVATGQVVHSATGGPTRVGAHQTWDGKLADGSYAPNGQYRWQFDAMVDGTATPVPGGGSVVTMVCGTSLYRDYSCLGSGAVLAVNKSDDDRASWWVGNGDGKLHNEGGYTETWPLGTTSRTYTMLIPFGDLNGDGYNDLLVRNGTGDVGGYLGTGDAAFDRSTAGHVTIGPGYGGFTAIVSTGDLNNDGIDDLVVRNGAGVLYFKAGTGASQFKPGVRFTSGWNKYVKLIGAGDLDGDGCGDLLAVDGDGVMWFYRGTKDGRFATKVRVEAGWAKYNTIIGVGDITGDAVPDLIARDSAGTIWRYDGSGHATWSVKHQIATGWSKYALF</sequence>